<dbReference type="Gene3D" id="6.10.140.2220">
    <property type="match status" value="1"/>
</dbReference>
<reference evidence="6 7" key="1">
    <citation type="journal article" date="2016" name="Sci. Rep.">
        <title>The genome sequence of the outbreeding globe artichoke constructed de novo incorporating a phase-aware low-pass sequencing strategy of F1 progeny.</title>
        <authorList>
            <person name="Scaglione D."/>
            <person name="Reyes-Chin-Wo S."/>
            <person name="Acquadro A."/>
            <person name="Froenicke L."/>
            <person name="Portis E."/>
            <person name="Beitel C."/>
            <person name="Tirone M."/>
            <person name="Mauro R."/>
            <person name="Lo Monaco A."/>
            <person name="Mauromicale G."/>
            <person name="Faccioli P."/>
            <person name="Cattivelli L."/>
            <person name="Rieseberg L."/>
            <person name="Michelmore R."/>
            <person name="Lanteri S."/>
        </authorList>
    </citation>
    <scope>NUCLEOTIDE SEQUENCE [LARGE SCALE GENOMIC DNA]</scope>
    <source>
        <strain evidence="6">2C</strain>
    </source>
</reference>
<dbReference type="STRING" id="59895.A0A103XF70"/>
<dbReference type="EMBL" id="LEKV01005195">
    <property type="protein sequence ID" value="KVH89611.1"/>
    <property type="molecule type" value="Genomic_DNA"/>
</dbReference>
<gene>
    <name evidence="6" type="ORF">Ccrd_008395</name>
</gene>
<dbReference type="OMA" id="DQSEISC"/>
<feature type="domain" description="MYND-type" evidence="5">
    <location>
        <begin position="282"/>
        <end position="323"/>
    </location>
</feature>
<organism evidence="6 7">
    <name type="scientific">Cynara cardunculus var. scolymus</name>
    <name type="common">Globe artichoke</name>
    <name type="synonym">Cynara scolymus</name>
    <dbReference type="NCBI Taxonomy" id="59895"/>
    <lineage>
        <taxon>Eukaryota</taxon>
        <taxon>Viridiplantae</taxon>
        <taxon>Streptophyta</taxon>
        <taxon>Embryophyta</taxon>
        <taxon>Tracheophyta</taxon>
        <taxon>Spermatophyta</taxon>
        <taxon>Magnoliopsida</taxon>
        <taxon>eudicotyledons</taxon>
        <taxon>Gunneridae</taxon>
        <taxon>Pentapetalae</taxon>
        <taxon>asterids</taxon>
        <taxon>campanulids</taxon>
        <taxon>Asterales</taxon>
        <taxon>Asteraceae</taxon>
        <taxon>Carduoideae</taxon>
        <taxon>Cardueae</taxon>
        <taxon>Carduinae</taxon>
        <taxon>Cynara</taxon>
    </lineage>
</organism>
<dbReference type="PROSITE" id="PS01360">
    <property type="entry name" value="ZF_MYND_1"/>
    <property type="match status" value="1"/>
</dbReference>
<dbReference type="AlphaFoldDB" id="A0A103XF70"/>
<keyword evidence="1" id="KW-0479">Metal-binding</keyword>
<name>A0A103XF70_CYNCS</name>
<accession>A0A103XF70</accession>
<dbReference type="Proteomes" id="UP000243975">
    <property type="component" value="Unassembled WGS sequence"/>
</dbReference>
<evidence type="ECO:0000259" key="5">
    <source>
        <dbReference type="PROSITE" id="PS50865"/>
    </source>
</evidence>
<comment type="caution">
    <text evidence="6">The sequence shown here is derived from an EMBL/GenBank/DDBJ whole genome shotgun (WGS) entry which is preliminary data.</text>
</comment>
<dbReference type="GO" id="GO:0008270">
    <property type="term" value="F:zinc ion binding"/>
    <property type="evidence" value="ECO:0007669"/>
    <property type="project" value="UniProtKB-KW"/>
</dbReference>
<dbReference type="Pfam" id="PF20179">
    <property type="entry name" value="MSS51_C"/>
    <property type="match status" value="1"/>
</dbReference>
<keyword evidence="2 4" id="KW-0863">Zinc-finger</keyword>
<evidence type="ECO:0000313" key="7">
    <source>
        <dbReference type="Proteomes" id="UP000243975"/>
    </source>
</evidence>
<dbReference type="PANTHER" id="PTHR47570:SF2">
    <property type="entry name" value="MYND-TYPE DOMAIN-CONTAINING PROTEIN"/>
    <property type="match status" value="1"/>
</dbReference>
<dbReference type="Pfam" id="PF01753">
    <property type="entry name" value="zf-MYND"/>
    <property type="match status" value="1"/>
</dbReference>
<dbReference type="Gramene" id="KVH89611">
    <property type="protein sequence ID" value="KVH89611"/>
    <property type="gene ID" value="Ccrd_008395"/>
</dbReference>
<keyword evidence="7" id="KW-1185">Reference proteome</keyword>
<evidence type="ECO:0000256" key="1">
    <source>
        <dbReference type="ARBA" id="ARBA00022723"/>
    </source>
</evidence>
<dbReference type="SUPFAM" id="SSF144232">
    <property type="entry name" value="HIT/MYND zinc finger-like"/>
    <property type="match status" value="1"/>
</dbReference>
<dbReference type="InterPro" id="IPR002893">
    <property type="entry name" value="Znf_MYND"/>
</dbReference>
<evidence type="ECO:0000256" key="3">
    <source>
        <dbReference type="ARBA" id="ARBA00022833"/>
    </source>
</evidence>
<evidence type="ECO:0000256" key="2">
    <source>
        <dbReference type="ARBA" id="ARBA00022771"/>
    </source>
</evidence>
<dbReference type="PROSITE" id="PS50865">
    <property type="entry name" value="ZF_MYND_2"/>
    <property type="match status" value="1"/>
</dbReference>
<proteinExistence type="predicted"/>
<keyword evidence="3" id="KW-0862">Zinc</keyword>
<sequence>MDSHLKTLFARYREQFGSGPGLGPGSGTCLMNVENITHSFIKSLYKAAAALYRTDPWKRLRPDHLFGLRVGKDSDWTGKKQPFPCIQFIGGDGGDLALYMFRSENDAKKMLGTRETIRVPSVELMRATYELESLMFLSHKKMIKSLSLESSGADRFPVLDVCRCNSSGELQCRNPTIEELRFMYGVMKTVSLVHPLLQQDQDSPKWSKFIHFEPFIETVDVQWPAEMSKGNDLVAVTVSHPPGQGYTEKVNSSAGSTPTKHSEFANEETFFDVRLTGSLRQCVRCEKEVSGEHITYCDHCHGIIYCGSLCQKQHWKESHKGDCGLYKAMMEREDELAINIFTFPCNNEHPCKWLETLGNGVHRKGMWRRKCPCYSHCPFGLLPTTDKLSDSWGGLHDDEYPHDSLLNHPRNEISNSNPFLISGWPEYYNLRSLPLSSPVADILSHPLTVYYILTSISITSRNLLLKGKEVILHYIGPEDELDWMPAFTEISHILNGMGNVQIVMVGPGVPTNLSGTTSGIWSRVRVNIVRGIYQEEASFLPVPHLVISLNCGFESYSSWIGALELIKLKGIPAFFTDRSETSCGKAKQVLRSVGLQITHPVTPNPFRSPVRNYGLSTDLPSYSNGFVFGANT</sequence>
<protein>
    <recommendedName>
        <fullName evidence="5">MYND-type domain-containing protein</fullName>
    </recommendedName>
</protein>
<dbReference type="PANTHER" id="PTHR47570">
    <property type="entry name" value="ZINC ION BINDING PROTEIN"/>
    <property type="match status" value="1"/>
</dbReference>
<dbReference type="InterPro" id="IPR046824">
    <property type="entry name" value="Mss51-like_C"/>
</dbReference>
<evidence type="ECO:0000313" key="6">
    <source>
        <dbReference type="EMBL" id="KVH89611.1"/>
    </source>
</evidence>
<evidence type="ECO:0000256" key="4">
    <source>
        <dbReference type="PROSITE-ProRule" id="PRU00134"/>
    </source>
</evidence>